<gene>
    <name evidence="7" type="ORF">DFH94DRAFT_747064</name>
</gene>
<evidence type="ECO:0000256" key="3">
    <source>
        <dbReference type="ARBA" id="ARBA00023242"/>
    </source>
</evidence>
<proteinExistence type="inferred from homology"/>
<comment type="subcellular location">
    <subcellularLocation>
        <location evidence="1 4">Nucleus</location>
        <location evidence="1 4">Nucleolus</location>
    </subcellularLocation>
</comment>
<dbReference type="GO" id="GO:0019843">
    <property type="term" value="F:rRNA binding"/>
    <property type="evidence" value="ECO:0007669"/>
    <property type="project" value="UniProtKB-UniRule"/>
</dbReference>
<sequence length="336" mass="37667">MLRVVKPKNARSKRALEARESKEVEDPRTVIFVRGTHTGEVVNGVMKDLMALKRPHAISFSKKNVVRPFEDVTSLEFWAHKNDASMFVLGQSTKKRPNGLTIARMFDGRLLDMCELGVDHFVSMDEFKTPKPQPGHKPMLHFASELFDTHPRFIQLKSLLMDLFNGEVIESVYLSGLEHVFSITVAPSSEKLASVPDDAQTEGPLPTVHIRGYTVKLLASGQRVPRVELVPMGPSLDLSLRRHQPADPELWKVAMRRPKLKKQDVEKGLGKKRKNLEVDEMGDLRGRVHVAKQDLAKLQTRKMKGLKSAPGEDDDDESEGEGEGTGTRPAQRQKTG</sequence>
<dbReference type="Pfam" id="PF04427">
    <property type="entry name" value="Brix"/>
    <property type="match status" value="1"/>
</dbReference>
<dbReference type="OrthoDB" id="407658at2759"/>
<evidence type="ECO:0000256" key="2">
    <source>
        <dbReference type="ARBA" id="ARBA00010782"/>
    </source>
</evidence>
<dbReference type="GO" id="GO:0005730">
    <property type="term" value="C:nucleolus"/>
    <property type="evidence" value="ECO:0007669"/>
    <property type="project" value="UniProtKB-SubCell"/>
</dbReference>
<dbReference type="PANTHER" id="PTHR12728">
    <property type="entry name" value="BRIX DOMAIN CONTAINING PROTEIN"/>
    <property type="match status" value="1"/>
</dbReference>
<dbReference type="SMART" id="SM00879">
    <property type="entry name" value="Brix"/>
    <property type="match status" value="1"/>
</dbReference>
<keyword evidence="8" id="KW-1185">Reference proteome</keyword>
<dbReference type="Proteomes" id="UP000759537">
    <property type="component" value="Unassembled WGS sequence"/>
</dbReference>
<protein>
    <recommendedName>
        <fullName evidence="4">Ribosome production factor 2 homolog</fullName>
    </recommendedName>
    <alternativeName>
        <fullName evidence="4">Ribosome biogenesis protein RPF2 homolog</fullName>
    </alternativeName>
</protein>
<dbReference type="PANTHER" id="PTHR12728:SF0">
    <property type="entry name" value="RIBOSOME PRODUCTION FACTOR 2 HOMOLOG"/>
    <property type="match status" value="1"/>
</dbReference>
<evidence type="ECO:0000256" key="5">
    <source>
        <dbReference type="SAM" id="MobiDB-lite"/>
    </source>
</evidence>
<comment type="caution">
    <text evidence="7">The sequence shown here is derived from an EMBL/GenBank/DDBJ whole genome shotgun (WGS) entry which is preliminary data.</text>
</comment>
<dbReference type="GO" id="GO:0000463">
    <property type="term" value="P:maturation of LSU-rRNA from tricistronic rRNA transcript (SSU-rRNA, 5.8S rRNA, LSU-rRNA)"/>
    <property type="evidence" value="ECO:0007669"/>
    <property type="project" value="TreeGrafter"/>
</dbReference>
<dbReference type="PROSITE" id="PS50833">
    <property type="entry name" value="BRIX"/>
    <property type="match status" value="1"/>
</dbReference>
<feature type="region of interest" description="Disordered" evidence="5">
    <location>
        <begin position="294"/>
        <end position="336"/>
    </location>
</feature>
<evidence type="ECO:0000313" key="8">
    <source>
        <dbReference type="Proteomes" id="UP000759537"/>
    </source>
</evidence>
<reference evidence="7" key="2">
    <citation type="journal article" date="2020" name="Nat. Commun.">
        <title>Large-scale genome sequencing of mycorrhizal fungi provides insights into the early evolution of symbiotic traits.</title>
        <authorList>
            <person name="Miyauchi S."/>
            <person name="Kiss E."/>
            <person name="Kuo A."/>
            <person name="Drula E."/>
            <person name="Kohler A."/>
            <person name="Sanchez-Garcia M."/>
            <person name="Morin E."/>
            <person name="Andreopoulos B."/>
            <person name="Barry K.W."/>
            <person name="Bonito G."/>
            <person name="Buee M."/>
            <person name="Carver A."/>
            <person name="Chen C."/>
            <person name="Cichocki N."/>
            <person name="Clum A."/>
            <person name="Culley D."/>
            <person name="Crous P.W."/>
            <person name="Fauchery L."/>
            <person name="Girlanda M."/>
            <person name="Hayes R.D."/>
            <person name="Keri Z."/>
            <person name="LaButti K."/>
            <person name="Lipzen A."/>
            <person name="Lombard V."/>
            <person name="Magnuson J."/>
            <person name="Maillard F."/>
            <person name="Murat C."/>
            <person name="Nolan M."/>
            <person name="Ohm R.A."/>
            <person name="Pangilinan J."/>
            <person name="Pereira M.F."/>
            <person name="Perotto S."/>
            <person name="Peter M."/>
            <person name="Pfister S."/>
            <person name="Riley R."/>
            <person name="Sitrit Y."/>
            <person name="Stielow J.B."/>
            <person name="Szollosi G."/>
            <person name="Zifcakova L."/>
            <person name="Stursova M."/>
            <person name="Spatafora J.W."/>
            <person name="Tedersoo L."/>
            <person name="Vaario L.M."/>
            <person name="Yamada A."/>
            <person name="Yan M."/>
            <person name="Wang P."/>
            <person name="Xu J."/>
            <person name="Bruns T."/>
            <person name="Baldrian P."/>
            <person name="Vilgalys R."/>
            <person name="Dunand C."/>
            <person name="Henrissat B."/>
            <person name="Grigoriev I.V."/>
            <person name="Hibbett D."/>
            <person name="Nagy L.G."/>
            <person name="Martin F.M."/>
        </authorList>
    </citation>
    <scope>NUCLEOTIDE SEQUENCE</scope>
    <source>
        <strain evidence="7">Prilba</strain>
    </source>
</reference>
<evidence type="ECO:0000256" key="1">
    <source>
        <dbReference type="ARBA" id="ARBA00004604"/>
    </source>
</evidence>
<feature type="region of interest" description="Disordered" evidence="5">
    <location>
        <begin position="1"/>
        <end position="21"/>
    </location>
</feature>
<dbReference type="InterPro" id="IPR007109">
    <property type="entry name" value="Brix"/>
</dbReference>
<dbReference type="GO" id="GO:0000027">
    <property type="term" value="P:ribosomal large subunit assembly"/>
    <property type="evidence" value="ECO:0007669"/>
    <property type="project" value="InterPro"/>
</dbReference>
<keyword evidence="3 4" id="KW-0539">Nucleus</keyword>
<evidence type="ECO:0000259" key="6">
    <source>
        <dbReference type="PROSITE" id="PS50833"/>
    </source>
</evidence>
<dbReference type="AlphaFoldDB" id="A0A9P5T839"/>
<dbReference type="InterPro" id="IPR039770">
    <property type="entry name" value="Rpf2"/>
</dbReference>
<feature type="compositionally biased region" description="Basic residues" evidence="5">
    <location>
        <begin position="1"/>
        <end position="13"/>
    </location>
</feature>
<accession>A0A9P5T839</accession>
<evidence type="ECO:0000313" key="7">
    <source>
        <dbReference type="EMBL" id="KAF8479016.1"/>
    </source>
</evidence>
<evidence type="ECO:0000256" key="4">
    <source>
        <dbReference type="RuleBase" id="RU367086"/>
    </source>
</evidence>
<dbReference type="EMBL" id="WHVB01000010">
    <property type="protein sequence ID" value="KAF8479016.1"/>
    <property type="molecule type" value="Genomic_DNA"/>
</dbReference>
<feature type="domain" description="Brix" evidence="6">
    <location>
        <begin position="28"/>
        <end position="249"/>
    </location>
</feature>
<organism evidence="7 8">
    <name type="scientific">Russula ochroleuca</name>
    <dbReference type="NCBI Taxonomy" id="152965"/>
    <lineage>
        <taxon>Eukaryota</taxon>
        <taxon>Fungi</taxon>
        <taxon>Dikarya</taxon>
        <taxon>Basidiomycota</taxon>
        <taxon>Agaricomycotina</taxon>
        <taxon>Agaricomycetes</taxon>
        <taxon>Russulales</taxon>
        <taxon>Russulaceae</taxon>
        <taxon>Russula</taxon>
    </lineage>
</organism>
<reference evidence="7" key="1">
    <citation type="submission" date="2019-10" db="EMBL/GenBank/DDBJ databases">
        <authorList>
            <consortium name="DOE Joint Genome Institute"/>
            <person name="Kuo A."/>
            <person name="Miyauchi S."/>
            <person name="Kiss E."/>
            <person name="Drula E."/>
            <person name="Kohler A."/>
            <person name="Sanchez-Garcia M."/>
            <person name="Andreopoulos B."/>
            <person name="Barry K.W."/>
            <person name="Bonito G."/>
            <person name="Buee M."/>
            <person name="Carver A."/>
            <person name="Chen C."/>
            <person name="Cichocki N."/>
            <person name="Clum A."/>
            <person name="Culley D."/>
            <person name="Crous P.W."/>
            <person name="Fauchery L."/>
            <person name="Girlanda M."/>
            <person name="Hayes R."/>
            <person name="Keri Z."/>
            <person name="LaButti K."/>
            <person name="Lipzen A."/>
            <person name="Lombard V."/>
            <person name="Magnuson J."/>
            <person name="Maillard F."/>
            <person name="Morin E."/>
            <person name="Murat C."/>
            <person name="Nolan M."/>
            <person name="Ohm R."/>
            <person name="Pangilinan J."/>
            <person name="Pereira M."/>
            <person name="Perotto S."/>
            <person name="Peter M."/>
            <person name="Riley R."/>
            <person name="Sitrit Y."/>
            <person name="Stielow B."/>
            <person name="Szollosi G."/>
            <person name="Zifcakova L."/>
            <person name="Stursova M."/>
            <person name="Spatafora J.W."/>
            <person name="Tedersoo L."/>
            <person name="Vaario L.-M."/>
            <person name="Yamada A."/>
            <person name="Yan M."/>
            <person name="Wang P."/>
            <person name="Xu J."/>
            <person name="Bruns T."/>
            <person name="Baldrian P."/>
            <person name="Vilgalys R."/>
            <person name="Henrissat B."/>
            <person name="Grigoriev I.V."/>
            <person name="Hibbett D."/>
            <person name="Nagy L.G."/>
            <person name="Martin F.M."/>
        </authorList>
    </citation>
    <scope>NUCLEOTIDE SEQUENCE</scope>
    <source>
        <strain evidence="7">Prilba</strain>
    </source>
</reference>
<feature type="compositionally biased region" description="Acidic residues" evidence="5">
    <location>
        <begin position="311"/>
        <end position="322"/>
    </location>
</feature>
<name>A0A9P5T839_9AGAM</name>
<comment type="similarity">
    <text evidence="2 4">Belongs to the RPF2 family.</text>
</comment>